<sequence>MNTPLTLIALCASVMLLVACDKTTPAPPTPMLTQPLEAKPSATTDAVVQPSVPSAGTVLPPVNAGPADPAQGETDGTRKPKQESEEKLLPGQNNDHSAPLSPAVK</sequence>
<evidence type="ECO:0000313" key="3">
    <source>
        <dbReference type="EMBL" id="NWF45564.1"/>
    </source>
</evidence>
<protein>
    <recommendedName>
        <fullName evidence="5">Lipoprotein</fullName>
    </recommendedName>
</protein>
<gene>
    <name evidence="3" type="ORF">F3K02_09940</name>
</gene>
<organism evidence="3 4">
    <name type="scientific">Hydrogenophaga aromaticivorans</name>
    <dbReference type="NCBI Taxonomy" id="2610898"/>
    <lineage>
        <taxon>Bacteria</taxon>
        <taxon>Pseudomonadati</taxon>
        <taxon>Pseudomonadota</taxon>
        <taxon>Betaproteobacteria</taxon>
        <taxon>Burkholderiales</taxon>
        <taxon>Comamonadaceae</taxon>
        <taxon>Hydrogenophaga</taxon>
    </lineage>
</organism>
<keyword evidence="4" id="KW-1185">Reference proteome</keyword>
<evidence type="ECO:0000313" key="4">
    <source>
        <dbReference type="Proteomes" id="UP000545507"/>
    </source>
</evidence>
<accession>A0A7Y8GWQ1</accession>
<evidence type="ECO:0000256" key="2">
    <source>
        <dbReference type="SAM" id="SignalP"/>
    </source>
</evidence>
<proteinExistence type="predicted"/>
<evidence type="ECO:0000256" key="1">
    <source>
        <dbReference type="SAM" id="MobiDB-lite"/>
    </source>
</evidence>
<dbReference type="Proteomes" id="UP000545507">
    <property type="component" value="Unassembled WGS sequence"/>
</dbReference>
<evidence type="ECO:0008006" key="5">
    <source>
        <dbReference type="Google" id="ProtNLM"/>
    </source>
</evidence>
<dbReference type="AlphaFoldDB" id="A0A7Y8GWQ1"/>
<reference evidence="3 4" key="1">
    <citation type="submission" date="2019-09" db="EMBL/GenBank/DDBJ databases">
        <title>Hydrogenophaga aromatica sp. nov., isolated from a para-xylene-degrading enrichment culture.</title>
        <authorList>
            <person name="Tancsics A."/>
            <person name="Banerjee S."/>
        </authorList>
    </citation>
    <scope>NUCLEOTIDE SEQUENCE [LARGE SCALE GENOMIC DNA]</scope>
    <source>
        <strain evidence="3 4">D2P1</strain>
    </source>
</reference>
<dbReference type="RefSeq" id="WP_177135475.1">
    <property type="nucleotide sequence ID" value="NZ_VYGV01000007.1"/>
</dbReference>
<feature type="signal peptide" evidence="2">
    <location>
        <begin position="1"/>
        <end position="19"/>
    </location>
</feature>
<comment type="caution">
    <text evidence="3">The sequence shown here is derived from an EMBL/GenBank/DDBJ whole genome shotgun (WGS) entry which is preliminary data.</text>
</comment>
<keyword evidence="2" id="KW-0732">Signal</keyword>
<dbReference type="EMBL" id="VYGV01000007">
    <property type="protein sequence ID" value="NWF45564.1"/>
    <property type="molecule type" value="Genomic_DNA"/>
</dbReference>
<feature type="compositionally biased region" description="Basic and acidic residues" evidence="1">
    <location>
        <begin position="75"/>
        <end position="88"/>
    </location>
</feature>
<feature type="chain" id="PRO_5030731907" description="Lipoprotein" evidence="2">
    <location>
        <begin position="20"/>
        <end position="105"/>
    </location>
</feature>
<name>A0A7Y8GWQ1_9BURK</name>
<feature type="region of interest" description="Disordered" evidence="1">
    <location>
        <begin position="22"/>
        <end position="105"/>
    </location>
</feature>
<feature type="compositionally biased region" description="Polar residues" evidence="1">
    <location>
        <begin position="41"/>
        <end position="54"/>
    </location>
</feature>